<dbReference type="GO" id="GO:0005524">
    <property type="term" value="F:ATP binding"/>
    <property type="evidence" value="ECO:0007669"/>
    <property type="project" value="UniProtKB-UniRule"/>
</dbReference>
<dbReference type="GO" id="GO:0003676">
    <property type="term" value="F:nucleic acid binding"/>
    <property type="evidence" value="ECO:0007669"/>
    <property type="project" value="InterPro"/>
</dbReference>
<dbReference type="InterPro" id="IPR002312">
    <property type="entry name" value="Asp/Asn-tRNA-synth_IIb"/>
</dbReference>
<evidence type="ECO:0000256" key="7">
    <source>
        <dbReference type="HAMAP-Rule" id="MF_00044"/>
    </source>
</evidence>
<evidence type="ECO:0000256" key="1">
    <source>
        <dbReference type="ARBA" id="ARBA00006303"/>
    </source>
</evidence>
<dbReference type="EC" id="6.1.1.23" evidence="7"/>
<dbReference type="Pfam" id="PF02938">
    <property type="entry name" value="GAD"/>
    <property type="match status" value="1"/>
</dbReference>
<comment type="catalytic activity">
    <reaction evidence="7">
        <text>tRNA(Asx) + L-aspartate + ATP = L-aspartyl-tRNA(Asx) + AMP + diphosphate</text>
        <dbReference type="Rhea" id="RHEA:18349"/>
        <dbReference type="Rhea" id="RHEA-COMP:9710"/>
        <dbReference type="Rhea" id="RHEA-COMP:9711"/>
        <dbReference type="ChEBI" id="CHEBI:29991"/>
        <dbReference type="ChEBI" id="CHEBI:30616"/>
        <dbReference type="ChEBI" id="CHEBI:33019"/>
        <dbReference type="ChEBI" id="CHEBI:78442"/>
        <dbReference type="ChEBI" id="CHEBI:78516"/>
        <dbReference type="ChEBI" id="CHEBI:456215"/>
        <dbReference type="EC" id="6.1.1.23"/>
    </reaction>
</comment>
<keyword evidence="10" id="KW-1185">Reference proteome</keyword>
<dbReference type="InterPro" id="IPR012340">
    <property type="entry name" value="NA-bd_OB-fold"/>
</dbReference>
<feature type="binding site" evidence="7">
    <location>
        <begin position="547"/>
        <end position="550"/>
    </location>
    <ligand>
        <name>ATP</name>
        <dbReference type="ChEBI" id="CHEBI:30616"/>
    </ligand>
</feature>
<dbReference type="GO" id="GO:0050560">
    <property type="term" value="F:aspartate-tRNA(Asn) ligase activity"/>
    <property type="evidence" value="ECO:0007669"/>
    <property type="project" value="UniProtKB-EC"/>
</dbReference>
<keyword evidence="5 7" id="KW-0648">Protein biosynthesis</keyword>
<dbReference type="CDD" id="cd04317">
    <property type="entry name" value="EcAspRS_like_N"/>
    <property type="match status" value="1"/>
</dbReference>
<dbReference type="GO" id="GO:0005737">
    <property type="term" value="C:cytoplasm"/>
    <property type="evidence" value="ECO:0007669"/>
    <property type="project" value="UniProtKB-SubCell"/>
</dbReference>
<dbReference type="PATRIC" id="fig|1332188.3.peg.390"/>
<dbReference type="PANTHER" id="PTHR22594">
    <property type="entry name" value="ASPARTYL/LYSYL-TRNA SYNTHETASE"/>
    <property type="match status" value="1"/>
</dbReference>
<feature type="binding site" evidence="7">
    <location>
        <position position="172"/>
    </location>
    <ligand>
        <name>L-aspartate</name>
        <dbReference type="ChEBI" id="CHEBI:29991"/>
    </ligand>
</feature>
<evidence type="ECO:0000259" key="8">
    <source>
        <dbReference type="PROSITE" id="PS50862"/>
    </source>
</evidence>
<dbReference type="PROSITE" id="PS50862">
    <property type="entry name" value="AA_TRNA_LIGASE_II"/>
    <property type="match status" value="1"/>
</dbReference>
<dbReference type="InterPro" id="IPR047089">
    <property type="entry name" value="Asp-tRNA-ligase_1_N"/>
</dbReference>
<comment type="similarity">
    <text evidence="1 7">Belongs to the class-II aminoacyl-tRNA synthetase family. Type 1 subfamily.</text>
</comment>
<dbReference type="GO" id="GO:0004815">
    <property type="term" value="F:aspartate-tRNA ligase activity"/>
    <property type="evidence" value="ECO:0007669"/>
    <property type="project" value="UniProtKB-UniRule"/>
</dbReference>
<proteinExistence type="inferred from homology"/>
<evidence type="ECO:0000256" key="2">
    <source>
        <dbReference type="ARBA" id="ARBA00022598"/>
    </source>
</evidence>
<evidence type="ECO:0000313" key="10">
    <source>
        <dbReference type="Proteomes" id="UP000013893"/>
    </source>
</evidence>
<dbReference type="Gene3D" id="2.40.50.140">
    <property type="entry name" value="Nucleic acid-binding proteins"/>
    <property type="match status" value="1"/>
</dbReference>
<protein>
    <recommendedName>
        <fullName evidence="7">Aspartate--tRNA(Asp/Asn) ligase</fullName>
        <ecNumber evidence="7">6.1.1.23</ecNumber>
    </recommendedName>
    <alternativeName>
        <fullName evidence="7">Aspartyl-tRNA synthetase</fullName>
        <shortName evidence="7">AspRS</shortName>
    </alternativeName>
    <alternativeName>
        <fullName evidence="7">Non-discriminating aspartyl-tRNA synthetase</fullName>
        <shortName evidence="7">ND-AspRS</shortName>
    </alternativeName>
</protein>
<gene>
    <name evidence="7 9" type="primary">aspS</name>
    <name evidence="9" type="ORF">L336_0396</name>
</gene>
<reference evidence="9 10" key="1">
    <citation type="journal article" date="2013" name="Nat. Biotechnol.">
        <title>Genome sequences of rare, uncultured bacteria obtained by differential coverage binning of multiple metagenomes.</title>
        <authorList>
            <person name="Albertsen M."/>
            <person name="Hugenholtz P."/>
            <person name="Skarshewski A."/>
            <person name="Nielsen K.L."/>
            <person name="Tyson G.W."/>
            <person name="Nielsen P.H."/>
        </authorList>
    </citation>
    <scope>NUCLEOTIDE SEQUENCE [LARGE SCALE GENOMIC DNA]</scope>
    <source>
        <strain evidence="9">TM71</strain>
    </source>
</reference>
<keyword evidence="6 7" id="KW-0030">Aminoacyl-tRNA synthetase</keyword>
<dbReference type="InterPro" id="IPR004115">
    <property type="entry name" value="GAD-like_sf"/>
</dbReference>
<evidence type="ECO:0000256" key="3">
    <source>
        <dbReference type="ARBA" id="ARBA00022741"/>
    </source>
</evidence>
<dbReference type="EMBL" id="CP005957">
    <property type="protein sequence ID" value="AGL62104.1"/>
    <property type="molecule type" value="Genomic_DNA"/>
</dbReference>
<dbReference type="HOGENOM" id="CLU_014330_3_2_0"/>
<dbReference type="InterPro" id="IPR004364">
    <property type="entry name" value="Aa-tRNA-synt_II"/>
</dbReference>
<sequence>MQRTLVQEAPHCIGKTLSVSGWVHARRDHGGLIFVDVRDHSGILQLVINPENTDAFAVAEELRDEFVIKAQGELKERTAELKNEKIPTGEVELYVATLTILNRSQALPIQPFAEAQAGEDLRLKYRYLDLRRPKMQENLKKRARYYKVIRDYMEARDFTEVTTPILANSSPEGARDFLVPSRVHEGKFYALPQAPQQFKQLLMVGGVPRYYQIATCFRDEDPRADRLYGDFYQLDLEMSFVEDGEEVRSTVEPLIKTLVTDFAGLSLKFGDDVPRIPYAEAMETYGSDKPDLRFDMKLVELTDVFVNTEFGVFRSAECVKAICVKNGASLSRSQIDSFTETAKGEGAGGLAYVRFGSDGTAEGAVCRKYGKAITAFSPIVKHMNQDELNAIVEKMDVEDGDAIFFGADKRSVVNTVLGKLRSEFAAHFNLKDPSIVALAWIVDFPFYELDAKTGKMDFGHNPFSMPKGGMDALEHTENKLDIVADQYDMVMNGYEICSGGVRNHNPDVLYKVFGLLDFSPEYVEEKFGAMLNAFKFGAPPHAGCAFGLDRIFMVLIGEDNIREVVAFPKNGSGVDVMMNSPSAVDSVQLKELGL</sequence>
<feature type="binding site" evidence="7">
    <location>
        <position position="502"/>
    </location>
    <ligand>
        <name>L-aspartate</name>
        <dbReference type="ChEBI" id="CHEBI:29991"/>
    </ligand>
</feature>
<dbReference type="InterPro" id="IPR004365">
    <property type="entry name" value="NA-bd_OB_tRNA"/>
</dbReference>
<feature type="binding site" evidence="7">
    <location>
        <position position="460"/>
    </location>
    <ligand>
        <name>L-aspartate</name>
        <dbReference type="ChEBI" id="CHEBI:29991"/>
    </ligand>
</feature>
<comment type="subcellular location">
    <subcellularLocation>
        <location evidence="7">Cytoplasm</location>
    </subcellularLocation>
</comment>
<dbReference type="InterPro" id="IPR004524">
    <property type="entry name" value="Asp-tRNA-ligase_1"/>
</dbReference>
<dbReference type="GO" id="GO:0006422">
    <property type="term" value="P:aspartyl-tRNA aminoacylation"/>
    <property type="evidence" value="ECO:0007669"/>
    <property type="project" value="UniProtKB-UniRule"/>
</dbReference>
<comment type="function">
    <text evidence="7">Aspartyl-tRNA synthetase with relaxed tRNA specificity since it is able to aspartylate not only its cognate tRNA(Asp) but also tRNA(Asn). Reaction proceeds in two steps: L-aspartate is first activated by ATP to form Asp-AMP and then transferred to the acceptor end of tRNA(Asp/Asn).</text>
</comment>
<dbReference type="InterPro" id="IPR006195">
    <property type="entry name" value="aa-tRNA-synth_II"/>
</dbReference>
<dbReference type="Gene3D" id="3.30.1360.30">
    <property type="entry name" value="GAD-like domain"/>
    <property type="match status" value="1"/>
</dbReference>
<dbReference type="STRING" id="1332188.L336_0396"/>
<dbReference type="InterPro" id="IPR029351">
    <property type="entry name" value="GAD_dom"/>
</dbReference>
<dbReference type="Gene3D" id="3.30.930.10">
    <property type="entry name" value="Bira Bifunctional Protein, Domain 2"/>
    <property type="match status" value="1"/>
</dbReference>
<dbReference type="SUPFAM" id="SSF55681">
    <property type="entry name" value="Class II aaRS and biotin synthetases"/>
    <property type="match status" value="1"/>
</dbReference>
<dbReference type="OrthoDB" id="9802326at2"/>
<dbReference type="Pfam" id="PF01336">
    <property type="entry name" value="tRNA_anti-codon"/>
    <property type="match status" value="1"/>
</dbReference>
<dbReference type="HAMAP" id="MF_00044">
    <property type="entry name" value="Asp_tRNA_synth_type1"/>
    <property type="match status" value="1"/>
</dbReference>
<accession>R4PMH7</accession>
<evidence type="ECO:0000256" key="6">
    <source>
        <dbReference type="ARBA" id="ARBA00023146"/>
    </source>
</evidence>
<name>R4PMH7_9BACT</name>
<dbReference type="SUPFAM" id="SSF50249">
    <property type="entry name" value="Nucleic acid-binding proteins"/>
    <property type="match status" value="1"/>
</dbReference>
<keyword evidence="4 7" id="KW-0067">ATP-binding</keyword>
<dbReference type="PANTHER" id="PTHR22594:SF5">
    <property type="entry name" value="ASPARTATE--TRNA LIGASE, MITOCHONDRIAL"/>
    <property type="match status" value="1"/>
</dbReference>
<dbReference type="Proteomes" id="UP000013893">
    <property type="component" value="Chromosome"/>
</dbReference>
<feature type="site" description="Important for tRNA non-discrimination" evidence="7">
    <location>
        <position position="29"/>
    </location>
</feature>
<dbReference type="RefSeq" id="WP_015641554.1">
    <property type="nucleotide sequence ID" value="NC_021219.1"/>
</dbReference>
<feature type="binding site" evidence="7">
    <location>
        <position position="495"/>
    </location>
    <ligand>
        <name>ATP</name>
        <dbReference type="ChEBI" id="CHEBI:30616"/>
    </ligand>
</feature>
<dbReference type="NCBIfam" id="NF001750">
    <property type="entry name" value="PRK00476.1"/>
    <property type="match status" value="1"/>
</dbReference>
<feature type="binding site" evidence="7">
    <location>
        <begin position="218"/>
        <end position="220"/>
    </location>
    <ligand>
        <name>ATP</name>
        <dbReference type="ChEBI" id="CHEBI:30616"/>
    </ligand>
</feature>
<keyword evidence="2 7" id="KW-0436">Ligase</keyword>
<organism evidence="9 10">
    <name type="scientific">Candidatus Saccharimonas aalborgensis</name>
    <dbReference type="NCBI Taxonomy" id="1332188"/>
    <lineage>
        <taxon>Bacteria</taxon>
        <taxon>Candidatus Saccharimonadota</taxon>
        <taxon>Candidatus Saccharimonadia</taxon>
        <taxon>Candidatus Saccharimonadales</taxon>
        <taxon>Candidatus Saccharimonadaceae</taxon>
        <taxon>Candidatus Saccharimonas</taxon>
    </lineage>
</organism>
<keyword evidence="7" id="KW-0963">Cytoplasm</keyword>
<dbReference type="SUPFAM" id="SSF55261">
    <property type="entry name" value="GAD domain-like"/>
    <property type="match status" value="1"/>
</dbReference>
<dbReference type="InterPro" id="IPR045864">
    <property type="entry name" value="aa-tRNA-synth_II/BPL/LPL"/>
</dbReference>
<dbReference type="AlphaFoldDB" id="R4PMH7"/>
<evidence type="ECO:0000256" key="4">
    <source>
        <dbReference type="ARBA" id="ARBA00022840"/>
    </source>
</evidence>
<dbReference type="NCBIfam" id="TIGR00459">
    <property type="entry name" value="aspS_bact"/>
    <property type="match status" value="1"/>
</dbReference>
<comment type="subunit">
    <text evidence="7">Homodimer.</text>
</comment>
<feature type="domain" description="Aminoacyl-transfer RNA synthetases class-II family profile" evidence="8">
    <location>
        <begin position="147"/>
        <end position="568"/>
    </location>
</feature>
<evidence type="ECO:0000256" key="5">
    <source>
        <dbReference type="ARBA" id="ARBA00022917"/>
    </source>
</evidence>
<feature type="binding site" evidence="7">
    <location>
        <position position="218"/>
    </location>
    <ligand>
        <name>L-aspartate</name>
        <dbReference type="ChEBI" id="CHEBI:29991"/>
    </ligand>
</feature>
<dbReference type="KEGG" id="saal:L336_0396"/>
<keyword evidence="3 7" id="KW-0547">Nucleotide-binding</keyword>
<dbReference type="PRINTS" id="PR01042">
    <property type="entry name" value="TRNASYNTHASP"/>
</dbReference>
<evidence type="ECO:0000313" key="9">
    <source>
        <dbReference type="EMBL" id="AGL62104.1"/>
    </source>
</evidence>
<feature type="region of interest" description="Aspartate" evidence="7">
    <location>
        <begin position="196"/>
        <end position="199"/>
    </location>
</feature>
<comment type="caution">
    <text evidence="7">Lacks conserved residue(s) required for the propagation of feature annotation.</text>
</comment>
<dbReference type="Pfam" id="PF00152">
    <property type="entry name" value="tRNA-synt_2"/>
    <property type="match status" value="1"/>
</dbReference>